<sequence>MRRFCRRGVAFVVIILLLLAVLVGLTWESEWLPDGFANLVSSQALTSAEPVEGGADGADLVATTSTARQTTSTTSSKPRDDGLSLFCFAWTPRRKFDEQLLSEVRIQFAKCDGHVFYTDMGSPGAEEDDFVRVKLPAQKVSRDKGGWLYHRNMVGLMPALTNLLGSKLIERYDWFINSELDHFLSPARARANIAAYVSHIDTPEDRPVMLMWGNAFVFNRKLLQELQKYWHTLGVTASDNGTKDEAIAVGCPMFMKGKAEWPGSCSQDIIYPALAWDILPKISKQKVMTLGDPGCGHPSKFQNKELPLGCWEMQQNPLGGESLQGELKAIRVLADMESLNAEAAESYCVAHGDPLAKNCKKFHDGRHVAVIHHVNNLAVHSLARQLLDHETVGAVASSTAAGAVAGAAPLQTAVSTSKAPAPFLATASPTAGSSVPVSQMGHSVSDIPVSRPNRLSTNMTLFCFAWSPRRKNDEGVLNEVRKQYRKCDGHLFFTDTASPNKTDEEDFVRIIVPQQRLARGHGQWLYHRNMVGLMPSWEYLLQSGVADQYDWLLNSELDHFLSPSRAKENIEAYLQKMEEGNNEDKLAVDGPIMLMWGNAFVFNRKFVQALKEHWPVVGQVASTDNQTSKEGRAVGCPLFMKGRSEWPDSCSQDIIYPTLAMNVLPPLKVKVAFPGASGCGQHSKNRKNRDRRGVFGCQLQKQRKGIAISSKGSIASLFRSQEYPLGCWEMQQNPLQGESEAGELAAIKELAQMATFKAKSEAKAYCDRHDLEVMQKNCMKFWDGRRVPLIHHLHTVSEHVLARTLLDNDPDP</sequence>
<proteinExistence type="predicted"/>
<organism evidence="1 2">
    <name type="scientific">Durusdinium trenchii</name>
    <dbReference type="NCBI Taxonomy" id="1381693"/>
    <lineage>
        <taxon>Eukaryota</taxon>
        <taxon>Sar</taxon>
        <taxon>Alveolata</taxon>
        <taxon>Dinophyceae</taxon>
        <taxon>Suessiales</taxon>
        <taxon>Symbiodiniaceae</taxon>
        <taxon>Durusdinium</taxon>
    </lineage>
</organism>
<protein>
    <submittedName>
        <fullName evidence="1">Uncharacterized protein</fullName>
    </submittedName>
</protein>
<dbReference type="Proteomes" id="UP001642464">
    <property type="component" value="Unassembled WGS sequence"/>
</dbReference>
<dbReference type="EMBL" id="CAXAMM010040091">
    <property type="protein sequence ID" value="CAK9091036.1"/>
    <property type="molecule type" value="Genomic_DNA"/>
</dbReference>
<evidence type="ECO:0000313" key="2">
    <source>
        <dbReference type="Proteomes" id="UP001642464"/>
    </source>
</evidence>
<name>A0ABP0QS35_9DINO</name>
<accession>A0ABP0QS35</accession>
<gene>
    <name evidence="1" type="ORF">SCF082_LOCUS42904</name>
</gene>
<evidence type="ECO:0000313" key="1">
    <source>
        <dbReference type="EMBL" id="CAK9091036.1"/>
    </source>
</evidence>
<keyword evidence="2" id="KW-1185">Reference proteome</keyword>
<comment type="caution">
    <text evidence="1">The sequence shown here is derived from an EMBL/GenBank/DDBJ whole genome shotgun (WGS) entry which is preliminary data.</text>
</comment>
<reference evidence="1 2" key="1">
    <citation type="submission" date="2024-02" db="EMBL/GenBank/DDBJ databases">
        <authorList>
            <person name="Chen Y."/>
            <person name="Shah S."/>
            <person name="Dougan E. K."/>
            <person name="Thang M."/>
            <person name="Chan C."/>
        </authorList>
    </citation>
    <scope>NUCLEOTIDE SEQUENCE [LARGE SCALE GENOMIC DNA]</scope>
</reference>